<dbReference type="EMBL" id="JAACNH010000002">
    <property type="protein sequence ID" value="KAG8450155.1"/>
    <property type="molecule type" value="Genomic_DNA"/>
</dbReference>
<proteinExistence type="predicted"/>
<dbReference type="AlphaFoldDB" id="A0A8T2JY28"/>
<evidence type="ECO:0000313" key="2">
    <source>
        <dbReference type="Proteomes" id="UP000812440"/>
    </source>
</evidence>
<evidence type="ECO:0000313" key="1">
    <source>
        <dbReference type="EMBL" id="KAG8450155.1"/>
    </source>
</evidence>
<keyword evidence="2" id="KW-1185">Reference proteome</keyword>
<reference evidence="1" key="1">
    <citation type="thesis" date="2020" institute="ProQuest LLC" country="789 East Eisenhower Parkway, Ann Arbor, MI, USA">
        <title>Comparative Genomics and Chromosome Evolution.</title>
        <authorList>
            <person name="Mudd A.B."/>
        </authorList>
    </citation>
    <scope>NUCLEOTIDE SEQUENCE</scope>
    <source>
        <strain evidence="1">Female2</strain>
        <tissue evidence="1">Blood</tissue>
    </source>
</reference>
<gene>
    <name evidence="1" type="ORF">GDO86_002691</name>
</gene>
<accession>A0A8T2JY28</accession>
<protein>
    <submittedName>
        <fullName evidence="1">Uncharacterized protein</fullName>
    </submittedName>
</protein>
<sequence length="86" mass="9528">MTVTVFLTLYSSIRGPLILPSSWPSDDMINVLLRVSPRLSKGNISTGGSSRTLGLSKDYSPPWNKVVMYYLTISQTSDILNLYNSV</sequence>
<dbReference type="Proteomes" id="UP000812440">
    <property type="component" value="Chromosome 2"/>
</dbReference>
<organism evidence="1 2">
    <name type="scientific">Hymenochirus boettgeri</name>
    <name type="common">Congo dwarf clawed frog</name>
    <dbReference type="NCBI Taxonomy" id="247094"/>
    <lineage>
        <taxon>Eukaryota</taxon>
        <taxon>Metazoa</taxon>
        <taxon>Chordata</taxon>
        <taxon>Craniata</taxon>
        <taxon>Vertebrata</taxon>
        <taxon>Euteleostomi</taxon>
        <taxon>Amphibia</taxon>
        <taxon>Batrachia</taxon>
        <taxon>Anura</taxon>
        <taxon>Pipoidea</taxon>
        <taxon>Pipidae</taxon>
        <taxon>Pipinae</taxon>
        <taxon>Hymenochirus</taxon>
    </lineage>
</organism>
<comment type="caution">
    <text evidence="1">The sequence shown here is derived from an EMBL/GenBank/DDBJ whole genome shotgun (WGS) entry which is preliminary data.</text>
</comment>
<name>A0A8T2JY28_9PIPI</name>